<dbReference type="OrthoDB" id="5945655at2759"/>
<dbReference type="EnsemblMetazoa" id="CLYHEMT025896.1">
    <property type="protein sequence ID" value="CLYHEMP025896.1"/>
    <property type="gene ID" value="CLYHEMG025896"/>
</dbReference>
<keyword evidence="3 9" id="KW-0217">Developmental protein</keyword>
<keyword evidence="11" id="KW-1185">Reference proteome</keyword>
<dbReference type="SMART" id="SM00097">
    <property type="entry name" value="WNT1"/>
    <property type="match status" value="1"/>
</dbReference>
<dbReference type="CDD" id="cd13113">
    <property type="entry name" value="Wnt"/>
    <property type="match status" value="1"/>
</dbReference>
<evidence type="ECO:0000256" key="8">
    <source>
        <dbReference type="ARBA" id="ARBA00023288"/>
    </source>
</evidence>
<keyword evidence="6 9" id="KW-0879">Wnt signaling pathway</keyword>
<dbReference type="PROSITE" id="PS00246">
    <property type="entry name" value="WNT1"/>
    <property type="match status" value="1"/>
</dbReference>
<dbReference type="GO" id="GO:0005109">
    <property type="term" value="F:frizzled binding"/>
    <property type="evidence" value="ECO:0007669"/>
    <property type="project" value="TreeGrafter"/>
</dbReference>
<evidence type="ECO:0000256" key="9">
    <source>
        <dbReference type="RuleBase" id="RU003500"/>
    </source>
</evidence>
<dbReference type="GO" id="GO:0045165">
    <property type="term" value="P:cell fate commitment"/>
    <property type="evidence" value="ECO:0007669"/>
    <property type="project" value="TreeGrafter"/>
</dbReference>
<dbReference type="GO" id="GO:0030182">
    <property type="term" value="P:neuron differentiation"/>
    <property type="evidence" value="ECO:0007669"/>
    <property type="project" value="TreeGrafter"/>
</dbReference>
<dbReference type="GO" id="GO:0005615">
    <property type="term" value="C:extracellular space"/>
    <property type="evidence" value="ECO:0007669"/>
    <property type="project" value="TreeGrafter"/>
</dbReference>
<keyword evidence="5" id="KW-0272">Extracellular matrix</keyword>
<sequence length="375" mass="42369">MMLYLSRGKLSILIGCCCLFQMIESYWWSLGQIQVNNIPQHLLINSYRLTRQQKLIIETTPKLLESVSRGASLATQECRRQFQYRKWNCPIHTSQSVFGRILKKACRETAFIYAITSAGATYALTENCAKGLIKDCSCRQGNSIPQPKLLNPHLPPKQQELIYEGCHDNIQYGYQRGKAFVDATEGSRDFHAFVNLHNNEAGRQAVIDSMVIQCKCHGVSGNCNVKTCRKALPKFSEVGKRLITQYDTAAKVQAAQILSTRRIGKSARVLGDEISIPRSKSDIFRQPQKQDLIFIEDSPNFCVKNVEHGSMGTQGRYCNSSLRAKGTQGCDVLCCGRQFVKEKLTGPEKCNCKFIWCCEVTCEQCIVTREYSKCR</sequence>
<evidence type="ECO:0000256" key="6">
    <source>
        <dbReference type="ARBA" id="ARBA00022687"/>
    </source>
</evidence>
<dbReference type="PRINTS" id="PR01349">
    <property type="entry name" value="WNTPROTEIN"/>
</dbReference>
<dbReference type="InterPro" id="IPR005817">
    <property type="entry name" value="Wnt"/>
</dbReference>
<evidence type="ECO:0000256" key="1">
    <source>
        <dbReference type="ARBA" id="ARBA00004498"/>
    </source>
</evidence>
<dbReference type="AlphaFoldDB" id="A0A7M5XMS3"/>
<reference evidence="10" key="1">
    <citation type="submission" date="2021-01" db="UniProtKB">
        <authorList>
            <consortium name="EnsemblMetazoa"/>
        </authorList>
    </citation>
    <scope>IDENTIFICATION</scope>
</reference>
<dbReference type="Gene3D" id="3.30.2460.20">
    <property type="match status" value="1"/>
</dbReference>
<protein>
    <recommendedName>
        <fullName evidence="9">Protein Wnt</fullName>
    </recommendedName>
</protein>
<comment type="subcellular location">
    <subcellularLocation>
        <location evidence="1 9">Secreted</location>
        <location evidence="1 9">Extracellular space</location>
        <location evidence="1 9">Extracellular matrix</location>
    </subcellularLocation>
</comment>
<dbReference type="GeneID" id="136798561"/>
<dbReference type="Pfam" id="PF00110">
    <property type="entry name" value="wnt"/>
    <property type="match status" value="1"/>
</dbReference>
<comment type="similarity">
    <text evidence="2 9">Belongs to the Wnt family.</text>
</comment>
<dbReference type="GO" id="GO:0005125">
    <property type="term" value="F:cytokine activity"/>
    <property type="evidence" value="ECO:0007669"/>
    <property type="project" value="TreeGrafter"/>
</dbReference>
<evidence type="ECO:0000256" key="3">
    <source>
        <dbReference type="ARBA" id="ARBA00022473"/>
    </source>
</evidence>
<evidence type="ECO:0000256" key="2">
    <source>
        <dbReference type="ARBA" id="ARBA00005683"/>
    </source>
</evidence>
<dbReference type="PANTHER" id="PTHR12027">
    <property type="entry name" value="WNT RELATED"/>
    <property type="match status" value="1"/>
</dbReference>
<evidence type="ECO:0000256" key="5">
    <source>
        <dbReference type="ARBA" id="ARBA00022530"/>
    </source>
</evidence>
<dbReference type="InterPro" id="IPR018161">
    <property type="entry name" value="Wnt_CS"/>
</dbReference>
<evidence type="ECO:0000256" key="4">
    <source>
        <dbReference type="ARBA" id="ARBA00022525"/>
    </source>
</evidence>
<evidence type="ECO:0000313" key="10">
    <source>
        <dbReference type="EnsemblMetazoa" id="CLYHEMP025896.1"/>
    </source>
</evidence>
<proteinExistence type="inferred from homology"/>
<comment type="function">
    <text evidence="9">Ligand for members of the frizzled family of seven transmembrane receptors.</text>
</comment>
<keyword evidence="4" id="KW-0964">Secreted</keyword>
<dbReference type="Proteomes" id="UP000594262">
    <property type="component" value="Unplaced"/>
</dbReference>
<name>A0A7M5XMS3_9CNID</name>
<evidence type="ECO:0000313" key="11">
    <source>
        <dbReference type="Proteomes" id="UP000594262"/>
    </source>
</evidence>
<keyword evidence="8" id="KW-0449">Lipoprotein</keyword>
<evidence type="ECO:0000256" key="7">
    <source>
        <dbReference type="ARBA" id="ARBA00023157"/>
    </source>
</evidence>
<organism evidence="10 11">
    <name type="scientific">Clytia hemisphaerica</name>
    <dbReference type="NCBI Taxonomy" id="252671"/>
    <lineage>
        <taxon>Eukaryota</taxon>
        <taxon>Metazoa</taxon>
        <taxon>Cnidaria</taxon>
        <taxon>Hydrozoa</taxon>
        <taxon>Hydroidolina</taxon>
        <taxon>Leptothecata</taxon>
        <taxon>Obeliida</taxon>
        <taxon>Clytiidae</taxon>
        <taxon>Clytia</taxon>
    </lineage>
</organism>
<dbReference type="RefSeq" id="XP_066911281.1">
    <property type="nucleotide sequence ID" value="XM_067055180.1"/>
</dbReference>
<dbReference type="GO" id="GO:0060070">
    <property type="term" value="P:canonical Wnt signaling pathway"/>
    <property type="evidence" value="ECO:0007669"/>
    <property type="project" value="TreeGrafter"/>
</dbReference>
<keyword evidence="7" id="KW-1015">Disulfide bond</keyword>
<dbReference type="InterPro" id="IPR043158">
    <property type="entry name" value="Wnt_C"/>
</dbReference>
<accession>A0A7M5XMS3</accession>